<proteinExistence type="predicted"/>
<evidence type="ECO:0000313" key="2">
    <source>
        <dbReference type="Proteomes" id="UP000295325"/>
    </source>
</evidence>
<comment type="caution">
    <text evidence="1">The sequence shown here is derived from an EMBL/GenBank/DDBJ whole genome shotgun (WGS) entry which is preliminary data.</text>
</comment>
<dbReference type="RefSeq" id="WP_133626730.1">
    <property type="nucleotide sequence ID" value="NZ_SOAZ01000001.1"/>
</dbReference>
<dbReference type="AlphaFoldDB" id="A0A4R7KU66"/>
<gene>
    <name evidence="1" type="ORF">EDD71_10128</name>
</gene>
<dbReference type="OrthoDB" id="248489at2"/>
<organism evidence="1 2">
    <name type="scientific">Fonticella tunisiensis</name>
    <dbReference type="NCBI Taxonomy" id="1096341"/>
    <lineage>
        <taxon>Bacteria</taxon>
        <taxon>Bacillati</taxon>
        <taxon>Bacillota</taxon>
        <taxon>Clostridia</taxon>
        <taxon>Eubacteriales</taxon>
        <taxon>Clostridiaceae</taxon>
        <taxon>Fonticella</taxon>
    </lineage>
</organism>
<reference evidence="1 2" key="1">
    <citation type="submission" date="2019-03" db="EMBL/GenBank/DDBJ databases">
        <title>Genomic Encyclopedia of Type Strains, Phase IV (KMG-IV): sequencing the most valuable type-strain genomes for metagenomic binning, comparative biology and taxonomic classification.</title>
        <authorList>
            <person name="Goeker M."/>
        </authorList>
    </citation>
    <scope>NUCLEOTIDE SEQUENCE [LARGE SCALE GENOMIC DNA]</scope>
    <source>
        <strain evidence="1 2">DSM 24455</strain>
    </source>
</reference>
<name>A0A4R7KU66_9CLOT</name>
<dbReference type="Proteomes" id="UP000295325">
    <property type="component" value="Unassembled WGS sequence"/>
</dbReference>
<accession>A0A4R7KU66</accession>
<evidence type="ECO:0000313" key="1">
    <source>
        <dbReference type="EMBL" id="TDT63603.1"/>
    </source>
</evidence>
<protein>
    <submittedName>
        <fullName evidence="1">Uncharacterized protein</fullName>
    </submittedName>
</protein>
<dbReference type="EMBL" id="SOAZ01000001">
    <property type="protein sequence ID" value="TDT63603.1"/>
    <property type="molecule type" value="Genomic_DNA"/>
</dbReference>
<keyword evidence="2" id="KW-1185">Reference proteome</keyword>
<sequence>MVRILSEKGRKIVIDYLERNHMESTFLIGNVIEFGLENNMEKRRCGDYYGYLKGERLRGILSFYNVGSCIL</sequence>